<dbReference type="Proteomes" id="UP000059188">
    <property type="component" value="Unassembled WGS sequence"/>
</dbReference>
<dbReference type="PANTHER" id="PTHR11362">
    <property type="entry name" value="PHOSPHATIDYLETHANOLAMINE-BINDING PROTEIN"/>
    <property type="match status" value="1"/>
</dbReference>
<gene>
    <name evidence="2" type="ORF">RSOLAG1IB_03017</name>
</gene>
<dbReference type="PANTHER" id="PTHR11362:SF140">
    <property type="entry name" value="PEBP-LIKE PROTEIN"/>
    <property type="match status" value="1"/>
</dbReference>
<proteinExistence type="predicted"/>
<dbReference type="Gene3D" id="3.90.280.10">
    <property type="entry name" value="PEBP-like"/>
    <property type="match status" value="1"/>
</dbReference>
<dbReference type="InterPro" id="IPR008914">
    <property type="entry name" value="PEBP"/>
</dbReference>
<reference evidence="2 3" key="1">
    <citation type="submission" date="2014-11" db="EMBL/GenBank/DDBJ databases">
        <authorList>
            <person name="Wibberg Daniel"/>
        </authorList>
    </citation>
    <scope>NUCLEOTIDE SEQUENCE [LARGE SCALE GENOMIC DNA]</scope>
    <source>
        <strain evidence="2">Rhizoctonia solani AG1-IB 7/3/14</strain>
    </source>
</reference>
<dbReference type="SUPFAM" id="SSF50494">
    <property type="entry name" value="Trypsin-like serine proteases"/>
    <property type="match status" value="1"/>
</dbReference>
<dbReference type="InterPro" id="IPR009003">
    <property type="entry name" value="Peptidase_S1_PA"/>
</dbReference>
<dbReference type="SUPFAM" id="SSF49777">
    <property type="entry name" value="PEBP-like"/>
    <property type="match status" value="1"/>
</dbReference>
<protein>
    <submittedName>
        <fullName evidence="2">Uncharacterized protein</fullName>
    </submittedName>
</protein>
<accession>A0A0B7FJV9</accession>
<dbReference type="OrthoDB" id="10054765at2759"/>
<evidence type="ECO:0000313" key="2">
    <source>
        <dbReference type="EMBL" id="CEL58271.1"/>
    </source>
</evidence>
<name>A0A0B7FJV9_THACB</name>
<dbReference type="EMBL" id="LN679102">
    <property type="protein sequence ID" value="CEL58271.1"/>
    <property type="molecule type" value="Genomic_DNA"/>
</dbReference>
<evidence type="ECO:0000313" key="3">
    <source>
        <dbReference type="Proteomes" id="UP000059188"/>
    </source>
</evidence>
<dbReference type="CDD" id="cd00866">
    <property type="entry name" value="PEBP_euk"/>
    <property type="match status" value="1"/>
</dbReference>
<dbReference type="Pfam" id="PF13365">
    <property type="entry name" value="Trypsin_2"/>
    <property type="match status" value="1"/>
</dbReference>
<feature type="region of interest" description="Disordered" evidence="1">
    <location>
        <begin position="262"/>
        <end position="285"/>
    </location>
</feature>
<keyword evidence="3" id="KW-1185">Reference proteome</keyword>
<evidence type="ECO:0000256" key="1">
    <source>
        <dbReference type="SAM" id="MobiDB-lite"/>
    </source>
</evidence>
<dbReference type="STRING" id="1108050.A0A0B7FJV9"/>
<dbReference type="InterPro" id="IPR035810">
    <property type="entry name" value="PEBP_euk"/>
</dbReference>
<dbReference type="InterPro" id="IPR036610">
    <property type="entry name" value="PEBP-like_sf"/>
</dbReference>
<sequence length="759" mass="81077">MHQTKSPDFPFLVLFKNPKKMKPVMISTALVVLGVVSTVSAHAASPLAVAVAVENFKNAKIVTDVVPTFTPSGLMTLNFTTGVGRPAIGEAVARTNVSGAPALMIRGTEESEAQAGGPFNVTTTRYTVLCIDGNTAGSSNPTGYNLHYLENNLAYGENHDHTVTLNSTGSPVVAYAAPNPPSGSGPHRYIWLTYAQPGNFSAPSTPAPGSGVALFNLTQYTSAANLGEPLTGTYFTVQEGAANASVASTTAVDSTTLPQYTATATGGTNPTHDDGHSNSGAQNAQSKGISGVWGVWVVKIRLGKDFRINEFAMCQSLLGFTVMRISSLSVLHRLRHASSSRLLEEANGASATLRTACYKTIPRGALPCNPSTQVLPRRSFATPADVTPDKLNRPIQDLATPTIYNTAELAPLEKYIYDCILNSPSSAPLSRIHAEYKSHAGRVLDVELPYEPRPSAQRRIDPFSTDKNEIVLVAHLAITKVGECRVSISSGFALNFDTQRGGDQCIATCCHSLEEITRVMSLDTCASPSGLYVLPASGNLIPVTGVHSSLPRHDILLLSIPHTTPRVRTLPLSPYPAPDGSSLSVRLLSSHGQPEARAHDGEGWTEWLDGFALQKWATGGKVLGYRGLAGRESKPGTYDALSHMLFNVLPTPGSSGAPLVDEYGTVVGMALGTRMDNRVEGNRGWGVPAELIYEVNVTADKHTSNLLNKISQDVQFAWAQSQQKIVQKIFLGRRSTIGTSKSPFDKLRYKPVPTPVIPK</sequence>
<dbReference type="AlphaFoldDB" id="A0A0B7FJV9"/>
<organism evidence="2 3">
    <name type="scientific">Thanatephorus cucumeris (strain AG1-IB / isolate 7/3/14)</name>
    <name type="common">Lettuce bottom rot fungus</name>
    <name type="synonym">Rhizoctonia solani</name>
    <dbReference type="NCBI Taxonomy" id="1108050"/>
    <lineage>
        <taxon>Eukaryota</taxon>
        <taxon>Fungi</taxon>
        <taxon>Dikarya</taxon>
        <taxon>Basidiomycota</taxon>
        <taxon>Agaricomycotina</taxon>
        <taxon>Agaricomycetes</taxon>
        <taxon>Cantharellales</taxon>
        <taxon>Ceratobasidiaceae</taxon>
        <taxon>Rhizoctonia</taxon>
        <taxon>Rhizoctonia solani AG-1</taxon>
    </lineage>
</organism>
<dbReference type="Pfam" id="PF01161">
    <property type="entry name" value="PBP"/>
    <property type="match status" value="1"/>
</dbReference>